<name>A0A9Q5SPW6_9BACT</name>
<evidence type="ECO:0000313" key="3">
    <source>
        <dbReference type="EMBL" id="OUO03433.1"/>
    </source>
</evidence>
<dbReference type="AlphaFoldDB" id="A0A9Q5SPW6"/>
<evidence type="ECO:0000313" key="4">
    <source>
        <dbReference type="Proteomes" id="UP000195975"/>
    </source>
</evidence>
<feature type="chain" id="PRO_5040128403" description="DUF6383 domain-containing protein" evidence="1">
    <location>
        <begin position="24"/>
        <end position="914"/>
    </location>
</feature>
<dbReference type="GeneID" id="93410444"/>
<reference evidence="4" key="1">
    <citation type="submission" date="2017-04" db="EMBL/GenBank/DDBJ databases">
        <title>Function of individual gut microbiota members based on whole genome sequencing of pure cultures obtained from chicken caecum.</title>
        <authorList>
            <person name="Medvecky M."/>
            <person name="Cejkova D."/>
            <person name="Polansky O."/>
            <person name="Karasova D."/>
            <person name="Kubasova T."/>
            <person name="Cizek A."/>
            <person name="Rychlik I."/>
        </authorList>
    </citation>
    <scope>NUCLEOTIDE SEQUENCE [LARGE SCALE GENOMIC DNA]</scope>
    <source>
        <strain evidence="4">An42</strain>
    </source>
</reference>
<gene>
    <name evidence="3" type="ORF">B5F96_15990</name>
</gene>
<sequence>MNKRFSTLLAAALVAGSSFSVYAQLDGRSIEWGKQVSGRAYYLAGVHSDTKQELQAFTLNGYVNDENVTAANSAENAQWTVETKTENGVSYYAFKNISGEQYLAFKKDNGVYVVAGKKEANDATKTLRWFSLGTDNKLQAAISGETLYLGLKLATDGVNWEPTLTSGGSNLVVKDCCTLYEIYNKQVSAKDFANKFGDNFTLEFPETLEDTDVFENVSVKEVEGDALGFKLVDDKGTKDEDDDEYIVLTSERVKNSELANPENGYYYKRMTGAEFKKAVDDEKINGKNIIFYAEESATNIGKGAYAIVQKGVKVSDDATNVNVTFGKVTNDETVRQLASVAYDSHSKFMAVTVGKGTRVAATEVANERMLIVNVTATVKDSKKTYAFGMNEACSAVQLYDKVSSAEFAHPQGQWLVSGNKNNNTIELINVHNPAQKVTGIALYEAEGENTYKVMISDYANVETITLAKVADYDKAATNGYYNTLSAKGQKFAFVTNGTFDNEGDEAVDLFMKIGADERKDVSVVPHAGSEWELIRSEEATVVETGAYSFYNGEKWVVVKGKNGKKADGADYPADTLRQAYSYSIQAGELKLGSGWNTQLVATDKTTFLLKEKGKGTYAIVYAPSTTAIAGYTKIDGNKVVNGGTGESIALFDIIDLDAAPSLEPDSKHMTFEAVDRANFITADANNAAVLATEAAALWIDSVNVEGFATPKFFISYAGKMMVTGERLAEIAEQAYEYDKIDKKEKDAIVASTKYSNGVNRIMFMDAARVAGEDTLMIGDQKVAGKAIDAFKFTITENEDGDYVLKNVEDGSYVYVINGNLVYGKSAKEAEAFVIEVTSTPTANEGIATSEVKVLAGNGNVTIAGAAGKKVVVSNILGQVVANTVVSSDNAVIAAPAGVVVVAVEGEAAVKAIVK</sequence>
<evidence type="ECO:0000259" key="2">
    <source>
        <dbReference type="Pfam" id="PF19910"/>
    </source>
</evidence>
<evidence type="ECO:0000256" key="1">
    <source>
        <dbReference type="SAM" id="SignalP"/>
    </source>
</evidence>
<dbReference type="InterPro" id="IPR045963">
    <property type="entry name" value="DUF6383"/>
</dbReference>
<feature type="domain" description="DUF6383" evidence="2">
    <location>
        <begin position="840"/>
        <end position="913"/>
    </location>
</feature>
<keyword evidence="1" id="KW-0732">Signal</keyword>
<dbReference type="RefSeq" id="WP_087375688.1">
    <property type="nucleotide sequence ID" value="NZ_CAJLBM010000017.1"/>
</dbReference>
<dbReference type="Proteomes" id="UP000195975">
    <property type="component" value="Unassembled WGS sequence"/>
</dbReference>
<dbReference type="EMBL" id="NFIJ01000023">
    <property type="protein sequence ID" value="OUO03433.1"/>
    <property type="molecule type" value="Genomic_DNA"/>
</dbReference>
<comment type="caution">
    <text evidence="3">The sequence shown here is derived from an EMBL/GenBank/DDBJ whole genome shotgun (WGS) entry which is preliminary data.</text>
</comment>
<accession>A0A9Q5SPW6</accession>
<organism evidence="3 4">
    <name type="scientific">Parabacteroides johnsonii</name>
    <dbReference type="NCBI Taxonomy" id="387661"/>
    <lineage>
        <taxon>Bacteria</taxon>
        <taxon>Pseudomonadati</taxon>
        <taxon>Bacteroidota</taxon>
        <taxon>Bacteroidia</taxon>
        <taxon>Bacteroidales</taxon>
        <taxon>Tannerellaceae</taxon>
        <taxon>Parabacteroides</taxon>
    </lineage>
</organism>
<proteinExistence type="predicted"/>
<dbReference type="Pfam" id="PF19910">
    <property type="entry name" value="DUF6383"/>
    <property type="match status" value="1"/>
</dbReference>
<protein>
    <recommendedName>
        <fullName evidence="2">DUF6383 domain-containing protein</fullName>
    </recommendedName>
</protein>
<feature type="signal peptide" evidence="1">
    <location>
        <begin position="1"/>
        <end position="23"/>
    </location>
</feature>